<dbReference type="SUPFAM" id="SSF52317">
    <property type="entry name" value="Class I glutamine amidotransferase-like"/>
    <property type="match status" value="1"/>
</dbReference>
<keyword evidence="4" id="KW-1185">Reference proteome</keyword>
<feature type="domain" description="ThuA-like" evidence="2">
    <location>
        <begin position="26"/>
        <end position="247"/>
    </location>
</feature>
<evidence type="ECO:0000259" key="2">
    <source>
        <dbReference type="Pfam" id="PF06283"/>
    </source>
</evidence>
<dbReference type="InterPro" id="IPR029062">
    <property type="entry name" value="Class_I_gatase-like"/>
</dbReference>
<dbReference type="Pfam" id="PF06283">
    <property type="entry name" value="ThuA"/>
    <property type="match status" value="1"/>
</dbReference>
<dbReference type="AlphaFoldDB" id="A0A846N244"/>
<evidence type="ECO:0000256" key="1">
    <source>
        <dbReference type="SAM" id="SignalP"/>
    </source>
</evidence>
<reference evidence="3 4" key="1">
    <citation type="submission" date="2020-03" db="EMBL/GenBank/DDBJ databases">
        <title>Genomic Encyclopedia of Type Strains, Phase IV (KMG-IV): sequencing the most valuable type-strain genomes for metagenomic binning, comparative biology and taxonomic classification.</title>
        <authorList>
            <person name="Goeker M."/>
        </authorList>
    </citation>
    <scope>NUCLEOTIDE SEQUENCE [LARGE SCALE GENOMIC DNA]</scope>
    <source>
        <strain evidence="3 4">DSM 19867</strain>
    </source>
</reference>
<feature type="chain" id="PRO_5033042376" description="ThuA-like domain-containing protein" evidence="1">
    <location>
        <begin position="21"/>
        <end position="255"/>
    </location>
</feature>
<feature type="signal peptide" evidence="1">
    <location>
        <begin position="1"/>
        <end position="20"/>
    </location>
</feature>
<organism evidence="3 4">
    <name type="scientific">Rhizomicrobium palustre</name>
    <dbReference type="NCBI Taxonomy" id="189966"/>
    <lineage>
        <taxon>Bacteria</taxon>
        <taxon>Pseudomonadati</taxon>
        <taxon>Pseudomonadota</taxon>
        <taxon>Alphaproteobacteria</taxon>
        <taxon>Micropepsales</taxon>
        <taxon>Micropepsaceae</taxon>
        <taxon>Rhizomicrobium</taxon>
    </lineage>
</organism>
<dbReference type="PANTHER" id="PTHR40469">
    <property type="entry name" value="SECRETED GLYCOSYL HYDROLASE"/>
    <property type="match status" value="1"/>
</dbReference>
<sequence>MRRIALLLAVVMTLVSHAFAADTQYKVLVLAMPSKYHYEFVPVARESLEWMAKLHAFDFTYATTADALDKGLSPYAAIMLLNTPTEELNAAERAHLESYMQSGGNAVVVHRAAMALPAGSWPWYEKFVGRSVGTHPMLQTGVVNVVDKSFPASFGLPAHWIWSDEFYPLSNPYNIAITPVLNVDETSYDPAKIWPGQKTQGMGKDHPEAWYHSFEKGRVFVTALGHTAEMYRDPHYLDHLMGGLYWAATGKGVQK</sequence>
<keyword evidence="1" id="KW-0732">Signal</keyword>
<gene>
    <name evidence="3" type="ORF">FHS83_003372</name>
</gene>
<proteinExistence type="predicted"/>
<accession>A0A846N244</accession>
<protein>
    <recommendedName>
        <fullName evidence="2">ThuA-like domain-containing protein</fullName>
    </recommendedName>
</protein>
<dbReference type="InterPro" id="IPR029010">
    <property type="entry name" value="ThuA-like"/>
</dbReference>
<dbReference type="PANTHER" id="PTHR40469:SF2">
    <property type="entry name" value="GALACTOSE-BINDING DOMAIN-LIKE SUPERFAMILY PROTEIN"/>
    <property type="match status" value="1"/>
</dbReference>
<dbReference type="EMBL" id="JAASRM010000001">
    <property type="protein sequence ID" value="NIK90054.1"/>
    <property type="molecule type" value="Genomic_DNA"/>
</dbReference>
<evidence type="ECO:0000313" key="3">
    <source>
        <dbReference type="EMBL" id="NIK90054.1"/>
    </source>
</evidence>
<dbReference type="RefSeq" id="WP_167084276.1">
    <property type="nucleotide sequence ID" value="NZ_BAAADC010000001.1"/>
</dbReference>
<dbReference type="Proteomes" id="UP000570514">
    <property type="component" value="Unassembled WGS sequence"/>
</dbReference>
<evidence type="ECO:0000313" key="4">
    <source>
        <dbReference type="Proteomes" id="UP000570514"/>
    </source>
</evidence>
<name>A0A846N244_9PROT</name>
<comment type="caution">
    <text evidence="3">The sequence shown here is derived from an EMBL/GenBank/DDBJ whole genome shotgun (WGS) entry which is preliminary data.</text>
</comment>
<dbReference type="Gene3D" id="3.40.50.880">
    <property type="match status" value="1"/>
</dbReference>